<evidence type="ECO:0000256" key="1">
    <source>
        <dbReference type="ARBA" id="ARBA00022884"/>
    </source>
</evidence>
<dbReference type="EMBL" id="GDKF01003349">
    <property type="protein sequence ID" value="JAT75273.1"/>
    <property type="molecule type" value="Transcribed_RNA"/>
</dbReference>
<reference evidence="5" key="1">
    <citation type="submission" date="2015-08" db="EMBL/GenBank/DDBJ databases">
        <authorList>
            <person name="Babu N.S."/>
            <person name="Beckwith C.J."/>
            <person name="Beseler K.G."/>
            <person name="Brison A."/>
            <person name="Carone J.V."/>
            <person name="Caskin T.P."/>
            <person name="Diamond M."/>
            <person name="Durham M.E."/>
            <person name="Foxe J.M."/>
            <person name="Go M."/>
            <person name="Henderson B.A."/>
            <person name="Jones I.B."/>
            <person name="McGettigan J.A."/>
            <person name="Micheletti S.J."/>
            <person name="Nasrallah M.E."/>
            <person name="Ortiz D."/>
            <person name="Piller C.R."/>
            <person name="Privatt S.R."/>
            <person name="Schneider S.L."/>
            <person name="Sharp S."/>
            <person name="Smith T.C."/>
            <person name="Stanton J.D."/>
            <person name="Ullery H.E."/>
            <person name="Wilson R.J."/>
            <person name="Serrano M.G."/>
            <person name="Buck G."/>
            <person name="Lee V."/>
            <person name="Wang Y."/>
            <person name="Carvalho R."/>
            <person name="Voegtly L."/>
            <person name="Shi R."/>
            <person name="Duckworth R."/>
            <person name="Johnson A."/>
            <person name="Loviza R."/>
            <person name="Walstead R."/>
            <person name="Shah Z."/>
            <person name="Kiflezghi M."/>
            <person name="Wade K."/>
            <person name="Ball S.L."/>
            <person name="Bradley K.W."/>
            <person name="Asai D.J."/>
            <person name="Bowman C.A."/>
            <person name="Russell D.A."/>
            <person name="Pope W.H."/>
            <person name="Jacobs-Sera D."/>
            <person name="Hendrix R.W."/>
            <person name="Hatfull G.F."/>
        </authorList>
    </citation>
    <scope>NUCLEOTIDE SEQUENCE</scope>
</reference>
<dbReference type="CDD" id="cd12306">
    <property type="entry name" value="RRM_II_PABPs"/>
    <property type="match status" value="1"/>
</dbReference>
<evidence type="ECO:0000313" key="5">
    <source>
        <dbReference type="EMBL" id="JAT75273.1"/>
    </source>
</evidence>
<sequence length="302" mass="32960">MRAYPASTHRHGWDWASCRAVALEFLCACRSRAHESFPPGTPSLNTDPWATSLPSGLLTEKKLMHAQITADLSPYLKRTFRPCGTTTSPLPASRQFSMTEEGAYVDLDGDVELEGQLGEDQMDDIESMKARLEEMEREAAKLKEIQEKAQKDAGLVPGTSAPGTDANKEEADSRSVYVGSVDYAATPEELQSHFQGCGTVNRVTILSDKAGNPKGFAYIEFLEADAVSAACLLDGSELRGRTLKVNPKRTNVPGMRARGRGRGRGGAGGYMMPPPFMMPWMWGGYMPRGRGRGRGRGGYTPY</sequence>
<keyword evidence="1 2" id="KW-0694">RNA-binding</keyword>
<proteinExistence type="predicted"/>
<name>A0A1D2A8N0_AUXPR</name>
<feature type="region of interest" description="Disordered" evidence="3">
    <location>
        <begin position="246"/>
        <end position="268"/>
    </location>
</feature>
<dbReference type="InterPro" id="IPR000504">
    <property type="entry name" value="RRM_dom"/>
</dbReference>
<evidence type="ECO:0000256" key="3">
    <source>
        <dbReference type="SAM" id="MobiDB-lite"/>
    </source>
</evidence>
<dbReference type="Gene3D" id="3.30.70.330">
    <property type="match status" value="1"/>
</dbReference>
<dbReference type="InterPro" id="IPR012677">
    <property type="entry name" value="Nucleotide-bd_a/b_plait_sf"/>
</dbReference>
<dbReference type="Pfam" id="PF00076">
    <property type="entry name" value="RRM_1"/>
    <property type="match status" value="1"/>
</dbReference>
<feature type="region of interest" description="Disordered" evidence="3">
    <location>
        <begin position="146"/>
        <end position="173"/>
    </location>
</feature>
<protein>
    <recommendedName>
        <fullName evidence="4">RRM domain-containing protein</fullName>
    </recommendedName>
</protein>
<dbReference type="PROSITE" id="PS50102">
    <property type="entry name" value="RRM"/>
    <property type="match status" value="1"/>
</dbReference>
<accession>A0A1D2A8N0</accession>
<feature type="domain" description="RRM" evidence="4">
    <location>
        <begin position="174"/>
        <end position="250"/>
    </location>
</feature>
<evidence type="ECO:0000259" key="4">
    <source>
        <dbReference type="PROSITE" id="PS50102"/>
    </source>
</evidence>
<dbReference type="SUPFAM" id="SSF54928">
    <property type="entry name" value="RNA-binding domain, RBD"/>
    <property type="match status" value="1"/>
</dbReference>
<dbReference type="AlphaFoldDB" id="A0A1D2A8N0"/>
<dbReference type="PANTHER" id="PTHR23236">
    <property type="entry name" value="EUKARYOTIC TRANSLATION INITIATION FACTOR 4B/4H"/>
    <property type="match status" value="1"/>
</dbReference>
<dbReference type="PANTHER" id="PTHR23236:SF92">
    <property type="entry name" value="POLYADENYLATE-BINDING PROTEIN 1"/>
    <property type="match status" value="1"/>
</dbReference>
<gene>
    <name evidence="5" type="ORF">g.89147</name>
</gene>
<dbReference type="GO" id="GO:0008143">
    <property type="term" value="F:poly(A) binding"/>
    <property type="evidence" value="ECO:0007669"/>
    <property type="project" value="TreeGrafter"/>
</dbReference>
<evidence type="ECO:0000256" key="2">
    <source>
        <dbReference type="PROSITE-ProRule" id="PRU00176"/>
    </source>
</evidence>
<dbReference type="InterPro" id="IPR035979">
    <property type="entry name" value="RBD_domain_sf"/>
</dbReference>
<dbReference type="SMART" id="SM00360">
    <property type="entry name" value="RRM"/>
    <property type="match status" value="1"/>
</dbReference>
<organism evidence="5">
    <name type="scientific">Auxenochlorella protothecoides</name>
    <name type="common">Green microalga</name>
    <name type="synonym">Chlorella protothecoides</name>
    <dbReference type="NCBI Taxonomy" id="3075"/>
    <lineage>
        <taxon>Eukaryota</taxon>
        <taxon>Viridiplantae</taxon>
        <taxon>Chlorophyta</taxon>
        <taxon>core chlorophytes</taxon>
        <taxon>Trebouxiophyceae</taxon>
        <taxon>Chlorellales</taxon>
        <taxon>Chlorellaceae</taxon>
        <taxon>Auxenochlorella</taxon>
    </lineage>
</organism>